<dbReference type="Proteomes" id="UP001289374">
    <property type="component" value="Unassembled WGS sequence"/>
</dbReference>
<dbReference type="Gene3D" id="2.40.330.10">
    <property type="entry name" value="DNA-binding pseudobarrel domain"/>
    <property type="match status" value="2"/>
</dbReference>
<evidence type="ECO:0000256" key="6">
    <source>
        <dbReference type="SAM" id="MobiDB-lite"/>
    </source>
</evidence>
<dbReference type="CDD" id="cd10017">
    <property type="entry name" value="B3_DNA"/>
    <property type="match status" value="2"/>
</dbReference>
<dbReference type="GO" id="GO:0005634">
    <property type="term" value="C:nucleus"/>
    <property type="evidence" value="ECO:0007669"/>
    <property type="project" value="UniProtKB-SubCell"/>
</dbReference>
<keyword evidence="4" id="KW-0804">Transcription</keyword>
<feature type="region of interest" description="Disordered" evidence="6">
    <location>
        <begin position="154"/>
        <end position="190"/>
    </location>
</feature>
<feature type="domain" description="TF-B3" evidence="8">
    <location>
        <begin position="31"/>
        <end position="124"/>
    </location>
</feature>
<reference evidence="9" key="2">
    <citation type="journal article" date="2024" name="Plant">
        <title>Genomic evolution and insights into agronomic trait innovations of Sesamum species.</title>
        <authorList>
            <person name="Miao H."/>
            <person name="Wang L."/>
            <person name="Qu L."/>
            <person name="Liu H."/>
            <person name="Sun Y."/>
            <person name="Le M."/>
            <person name="Wang Q."/>
            <person name="Wei S."/>
            <person name="Zheng Y."/>
            <person name="Lin W."/>
            <person name="Duan Y."/>
            <person name="Cao H."/>
            <person name="Xiong S."/>
            <person name="Wang X."/>
            <person name="Wei L."/>
            <person name="Li C."/>
            <person name="Ma Q."/>
            <person name="Ju M."/>
            <person name="Zhao R."/>
            <person name="Li G."/>
            <person name="Mu C."/>
            <person name="Tian Q."/>
            <person name="Mei H."/>
            <person name="Zhang T."/>
            <person name="Gao T."/>
            <person name="Zhang H."/>
        </authorList>
    </citation>
    <scope>NUCLEOTIDE SEQUENCE</scope>
    <source>
        <strain evidence="9">K16</strain>
    </source>
</reference>
<keyword evidence="7" id="KW-0472">Membrane</keyword>
<evidence type="ECO:0000259" key="8">
    <source>
        <dbReference type="PROSITE" id="PS50863"/>
    </source>
</evidence>
<feature type="region of interest" description="Disordered" evidence="6">
    <location>
        <begin position="1"/>
        <end position="23"/>
    </location>
</feature>
<dbReference type="InterPro" id="IPR015300">
    <property type="entry name" value="DNA-bd_pseudobarrel_sf"/>
</dbReference>
<dbReference type="PROSITE" id="PS50863">
    <property type="entry name" value="B3"/>
    <property type="match status" value="2"/>
</dbReference>
<dbReference type="PANTHER" id="PTHR21385">
    <property type="entry name" value="ZINC FINGER PROTEIN-RELATED"/>
    <property type="match status" value="1"/>
</dbReference>
<comment type="caution">
    <text evidence="9">The sequence shown here is derived from an EMBL/GenBank/DDBJ whole genome shotgun (WGS) entry which is preliminary data.</text>
</comment>
<protein>
    <recommendedName>
        <fullName evidence="8">TF-B3 domain-containing protein</fullName>
    </recommendedName>
</protein>
<evidence type="ECO:0000256" key="7">
    <source>
        <dbReference type="SAM" id="Phobius"/>
    </source>
</evidence>
<keyword evidence="3" id="KW-0238">DNA-binding</keyword>
<accession>A0AAE1XFF7</accession>
<keyword evidence="7" id="KW-0812">Transmembrane</keyword>
<organism evidence="9 10">
    <name type="scientific">Sesamum angolense</name>
    <dbReference type="NCBI Taxonomy" id="2727404"/>
    <lineage>
        <taxon>Eukaryota</taxon>
        <taxon>Viridiplantae</taxon>
        <taxon>Streptophyta</taxon>
        <taxon>Embryophyta</taxon>
        <taxon>Tracheophyta</taxon>
        <taxon>Spermatophyta</taxon>
        <taxon>Magnoliopsida</taxon>
        <taxon>eudicotyledons</taxon>
        <taxon>Gunneridae</taxon>
        <taxon>Pentapetalae</taxon>
        <taxon>asterids</taxon>
        <taxon>lamiids</taxon>
        <taxon>Lamiales</taxon>
        <taxon>Pedaliaceae</taxon>
        <taxon>Sesamum</taxon>
    </lineage>
</organism>
<evidence type="ECO:0000256" key="1">
    <source>
        <dbReference type="ARBA" id="ARBA00004123"/>
    </source>
</evidence>
<evidence type="ECO:0000256" key="4">
    <source>
        <dbReference type="ARBA" id="ARBA00023163"/>
    </source>
</evidence>
<reference evidence="9" key="1">
    <citation type="submission" date="2020-06" db="EMBL/GenBank/DDBJ databases">
        <authorList>
            <person name="Li T."/>
            <person name="Hu X."/>
            <person name="Zhang T."/>
            <person name="Song X."/>
            <person name="Zhang H."/>
            <person name="Dai N."/>
            <person name="Sheng W."/>
            <person name="Hou X."/>
            <person name="Wei L."/>
        </authorList>
    </citation>
    <scope>NUCLEOTIDE SEQUENCE</scope>
    <source>
        <strain evidence="9">K16</strain>
        <tissue evidence="9">Leaf</tissue>
    </source>
</reference>
<dbReference type="EMBL" id="JACGWL010000001">
    <property type="protein sequence ID" value="KAK4410798.1"/>
    <property type="molecule type" value="Genomic_DNA"/>
</dbReference>
<dbReference type="GO" id="GO:0003677">
    <property type="term" value="F:DNA binding"/>
    <property type="evidence" value="ECO:0007669"/>
    <property type="project" value="UniProtKB-KW"/>
</dbReference>
<feature type="domain" description="TF-B3" evidence="8">
    <location>
        <begin position="601"/>
        <end position="694"/>
    </location>
</feature>
<keyword evidence="2" id="KW-0805">Transcription regulation</keyword>
<keyword evidence="7" id="KW-1133">Transmembrane helix</keyword>
<gene>
    <name evidence="9" type="ORF">Sango_0152800</name>
</gene>
<evidence type="ECO:0000313" key="9">
    <source>
        <dbReference type="EMBL" id="KAK4410798.1"/>
    </source>
</evidence>
<keyword evidence="5" id="KW-0539">Nucleus</keyword>
<feature type="compositionally biased region" description="Polar residues" evidence="6">
    <location>
        <begin position="167"/>
        <end position="181"/>
    </location>
</feature>
<comment type="subcellular location">
    <subcellularLocation>
        <location evidence="1">Nucleus</location>
    </subcellularLocation>
</comment>
<dbReference type="InterPro" id="IPR003340">
    <property type="entry name" value="B3_DNA-bd"/>
</dbReference>
<evidence type="ECO:0000256" key="3">
    <source>
        <dbReference type="ARBA" id="ARBA00023125"/>
    </source>
</evidence>
<dbReference type="SUPFAM" id="SSF101936">
    <property type="entry name" value="DNA-binding pseudobarrel domain"/>
    <property type="match status" value="2"/>
</dbReference>
<keyword evidence="10" id="KW-1185">Reference proteome</keyword>
<name>A0AAE1XFF7_9LAMI</name>
<dbReference type="Pfam" id="PF02362">
    <property type="entry name" value="B3"/>
    <property type="match status" value="1"/>
</dbReference>
<sequence>MVRGRVARDERTRRNRETSNRMEKDPSLVTARFFKIMFGKDYSKVLYLPPKFARTVKHLVGQEIQIEDSSGLRWSVTLSHVNGSLAFQKGWPKFFLDHGLTEGELVVFNYVKGSHFVVQIYGKRACERINFNNGTRRPNKRLRRGTDTVYQHAPVQANDLNSRDKPSSATSVASGSEFQTRQTHKLGAKSDHGRLQVLPIPINMEDPTCMINRDEGHYLGEDRNFLYDLSLFEMERETDDRNKFEKALDTKIIPSSPEVTEEANNFEKALGTINAPSEIPEQANMERDDTQMAVIQTNENNDHSADIPTDKFEQAPNIKVAPSHTDTVEQLKTKGDNSEMAVAHTNQVDGHSGEISTDKLEKTLDTKLALSHTEITEQTRIKGDDTQTREVQTEQINDRTGDIFTAKCRSKPSDFGNLKKDMSGDASNFQNGNSHLVASDSETPSICSNKIAGMEVKQRCYGSSVSSSVLKDRFSKHAIKKERVELGEEANGLPEVFRTEEPNMVREYAKMPPPAVKVEPDLYDTSQLVTVCAFSTEVKSLSYLALPLKGRSNHVPRRCQSCLSCLSRKACLPCLLFGKFASSMTCFFGASDSFLTEVDSFVERRLRFGCSKSIDLELPISIPSVPGRRDRGRGKVVYLRDSSGRLWPVLYHDSSPVKALAVNWRNFCEQNGIKLGDKCRFQVEDIMLCIYKVDVIHWFGESPACYCNSCCTKPCFYEDLMLLIAVYSLIRVLTRLPLVYILLVTSNLYSMHMYMVNQTKHDTATRTLKEEQPQVHCSRERSRAAWKIIEEYLLPFVEREKYQLSSRCRLHPNNDIFRDQEEHKIHVDINDWQCAYCKKVFRAEKFLDQHFDNRHYNLLNVSHGKCLADLCGALHCDFVMNSQSRKTKCNSAAAARNRHLCEDLADSCFPVNEGPSVARLHEFFLRQFCEAHSCSRGRKPFSRGGRKHTSVLYLATSILILMLLPIFYLIVYLYQREMRKGTQQLKRISKPGRKPKPS</sequence>
<evidence type="ECO:0000256" key="5">
    <source>
        <dbReference type="ARBA" id="ARBA00023242"/>
    </source>
</evidence>
<proteinExistence type="predicted"/>
<feature type="transmembrane region" description="Helical" evidence="7">
    <location>
        <begin position="951"/>
        <end position="974"/>
    </location>
</feature>
<evidence type="ECO:0000256" key="2">
    <source>
        <dbReference type="ARBA" id="ARBA00023015"/>
    </source>
</evidence>
<dbReference type="AlphaFoldDB" id="A0AAE1XFF7"/>
<dbReference type="PROSITE" id="PS00028">
    <property type="entry name" value="ZINC_FINGER_C2H2_1"/>
    <property type="match status" value="1"/>
</dbReference>
<dbReference type="PANTHER" id="PTHR21385:SF0">
    <property type="entry name" value="RE51073P"/>
    <property type="match status" value="1"/>
</dbReference>
<dbReference type="SMART" id="SM01019">
    <property type="entry name" value="B3"/>
    <property type="match status" value="2"/>
</dbReference>
<dbReference type="InterPro" id="IPR013087">
    <property type="entry name" value="Znf_C2H2_type"/>
</dbReference>
<evidence type="ECO:0000313" key="10">
    <source>
        <dbReference type="Proteomes" id="UP001289374"/>
    </source>
</evidence>